<protein>
    <submittedName>
        <fullName evidence="1">Uncharacterized protein</fullName>
    </submittedName>
</protein>
<keyword evidence="2" id="KW-1185">Reference proteome</keyword>
<gene>
    <name evidence="1" type="primary">WBGene00281800</name>
</gene>
<sequence length="111" mass="12165">MRESLAGLVLCASLCSASLGINASSHIEETTVESDFWDSFNVFADQRLKEKLLIILEVVLIGVAFLAAVMALAVVFLLIVSKCRKCCGKGRNMSRQQSQRPPHPSVLKMDI</sequence>
<proteinExistence type="predicted"/>
<name>A0A2A6BUY4_PRIPA</name>
<accession>A0A8R1V1G9</accession>
<reference evidence="1" key="2">
    <citation type="submission" date="2022-06" db="UniProtKB">
        <authorList>
            <consortium name="EnsemblMetazoa"/>
        </authorList>
    </citation>
    <scope>IDENTIFICATION</scope>
    <source>
        <strain evidence="1">PS312</strain>
    </source>
</reference>
<evidence type="ECO:0000313" key="2">
    <source>
        <dbReference type="Proteomes" id="UP000005239"/>
    </source>
</evidence>
<dbReference type="Proteomes" id="UP000005239">
    <property type="component" value="Unassembled WGS sequence"/>
</dbReference>
<reference evidence="2" key="1">
    <citation type="journal article" date="2008" name="Nat. Genet.">
        <title>The Pristionchus pacificus genome provides a unique perspective on nematode lifestyle and parasitism.</title>
        <authorList>
            <person name="Dieterich C."/>
            <person name="Clifton S.W."/>
            <person name="Schuster L.N."/>
            <person name="Chinwalla A."/>
            <person name="Delehaunty K."/>
            <person name="Dinkelacker I."/>
            <person name="Fulton L."/>
            <person name="Fulton R."/>
            <person name="Godfrey J."/>
            <person name="Minx P."/>
            <person name="Mitreva M."/>
            <person name="Roeseler W."/>
            <person name="Tian H."/>
            <person name="Witte H."/>
            <person name="Yang S.P."/>
            <person name="Wilson R.K."/>
            <person name="Sommer R.J."/>
        </authorList>
    </citation>
    <scope>NUCLEOTIDE SEQUENCE [LARGE SCALE GENOMIC DNA]</scope>
    <source>
        <strain evidence="2">PS312</strain>
    </source>
</reference>
<organism evidence="1 2">
    <name type="scientific">Pristionchus pacificus</name>
    <name type="common">Parasitic nematode worm</name>
    <dbReference type="NCBI Taxonomy" id="54126"/>
    <lineage>
        <taxon>Eukaryota</taxon>
        <taxon>Metazoa</taxon>
        <taxon>Ecdysozoa</taxon>
        <taxon>Nematoda</taxon>
        <taxon>Chromadorea</taxon>
        <taxon>Rhabditida</taxon>
        <taxon>Rhabditina</taxon>
        <taxon>Diplogasteromorpha</taxon>
        <taxon>Diplogasteroidea</taxon>
        <taxon>Neodiplogasteridae</taxon>
        <taxon>Pristionchus</taxon>
    </lineage>
</organism>
<dbReference type="AlphaFoldDB" id="A0A2A6BUY4"/>
<dbReference type="EnsemblMetazoa" id="PPA43431.1">
    <property type="protein sequence ID" value="PPA43431.1"/>
    <property type="gene ID" value="WBGene00281800"/>
</dbReference>
<evidence type="ECO:0000313" key="1">
    <source>
        <dbReference type="EnsemblMetazoa" id="PPA43431.1"/>
    </source>
</evidence>
<accession>A0A2A6BUY4</accession>